<dbReference type="GO" id="GO:0005524">
    <property type="term" value="F:ATP binding"/>
    <property type="evidence" value="ECO:0007669"/>
    <property type="project" value="UniProtKB-KW"/>
</dbReference>
<keyword evidence="9" id="KW-0999">Mitochondrion inner membrane</keyword>
<keyword evidence="32" id="KW-1185">Reference proteome</keyword>
<comment type="catalytic activity">
    <reaction evidence="18">
        <text>a 1-acyl-sn-glycerol + ATP = a 1-acyl-sn-glycero-3-phosphate + ADP + H(+)</text>
        <dbReference type="Rhea" id="RHEA:33747"/>
        <dbReference type="ChEBI" id="CHEBI:15378"/>
        <dbReference type="ChEBI" id="CHEBI:30616"/>
        <dbReference type="ChEBI" id="CHEBI:57970"/>
        <dbReference type="ChEBI" id="CHEBI:64683"/>
        <dbReference type="ChEBI" id="CHEBI:456216"/>
    </reaction>
    <physiologicalReaction direction="left-to-right" evidence="18">
        <dbReference type="Rhea" id="RHEA:33748"/>
    </physiologicalReaction>
</comment>
<dbReference type="InterPro" id="IPR001206">
    <property type="entry name" value="Diacylglycerol_kinase_cat_dom"/>
</dbReference>
<keyword evidence="11" id="KW-0443">Lipid metabolism</keyword>
<evidence type="ECO:0000256" key="26">
    <source>
        <dbReference type="ARBA" id="ARBA00044480"/>
    </source>
</evidence>
<comment type="catalytic activity">
    <reaction evidence="17">
        <text>1-(9Z-octadecenoyl)-sn-glycerol + ATP = 1-(9Z-octadecenoyl)-sn-glycero-3-phosphate + ADP + H(+)</text>
        <dbReference type="Rhea" id="RHEA:41079"/>
        <dbReference type="ChEBI" id="CHEBI:15378"/>
        <dbReference type="ChEBI" id="CHEBI:30616"/>
        <dbReference type="ChEBI" id="CHEBI:74544"/>
        <dbReference type="ChEBI" id="CHEBI:75757"/>
        <dbReference type="ChEBI" id="CHEBI:456216"/>
    </reaction>
    <physiologicalReaction direction="left-to-right" evidence="17">
        <dbReference type="Rhea" id="RHEA:41080"/>
    </physiologicalReaction>
</comment>
<comment type="subcellular location">
    <subcellularLocation>
        <location evidence="3">Mitochondrion inner membrane</location>
        <topology evidence="3">Peripheral membrane protein</topology>
    </subcellularLocation>
    <subcellularLocation>
        <location evidence="2">Mitochondrion intermembrane space</location>
    </subcellularLocation>
</comment>
<feature type="domain" description="DAGKc" evidence="30">
    <location>
        <begin position="61"/>
        <end position="206"/>
    </location>
</feature>
<dbReference type="InterPro" id="IPR016064">
    <property type="entry name" value="NAD/diacylglycerol_kinase_sf"/>
</dbReference>
<comment type="similarity">
    <text evidence="21">Belongs to the AGK family.</text>
</comment>
<evidence type="ECO:0000256" key="3">
    <source>
        <dbReference type="ARBA" id="ARBA00004637"/>
    </source>
</evidence>
<comment type="pathway">
    <text evidence="4">Lipid metabolism; glycerolipid metabolism.</text>
</comment>
<evidence type="ECO:0000256" key="18">
    <source>
        <dbReference type="ARBA" id="ARBA00024512"/>
    </source>
</evidence>
<dbReference type="AlphaFoldDB" id="A0AAD8ABN5"/>
<evidence type="ECO:0000256" key="20">
    <source>
        <dbReference type="ARBA" id="ARBA00024636"/>
    </source>
</evidence>
<comment type="catalytic activity">
    <reaction evidence="16">
        <text>1-(5Z,8Z,11Z,14Z-eicosatetraenoyl)-sn-glycerol + ATP = 1-(5Z,8Z,11Z,14Z-eicosatetraenoyl)-sn-glycero-3-phosphate + ADP + H(+)</text>
        <dbReference type="Rhea" id="RHEA:43328"/>
        <dbReference type="ChEBI" id="CHEBI:15378"/>
        <dbReference type="ChEBI" id="CHEBI:30616"/>
        <dbReference type="ChEBI" id="CHEBI:34071"/>
        <dbReference type="ChEBI" id="CHEBI:74938"/>
        <dbReference type="ChEBI" id="CHEBI:456216"/>
    </reaction>
    <physiologicalReaction direction="left-to-right" evidence="16">
        <dbReference type="Rhea" id="RHEA:43329"/>
    </physiologicalReaction>
</comment>
<evidence type="ECO:0000256" key="1">
    <source>
        <dbReference type="ARBA" id="ARBA00001946"/>
    </source>
</evidence>
<comment type="caution">
    <text evidence="31">The sequence shown here is derived from an EMBL/GenBank/DDBJ whole genome shotgun (WGS) entry which is preliminary data.</text>
</comment>
<evidence type="ECO:0000256" key="8">
    <source>
        <dbReference type="ARBA" id="ARBA00022777"/>
    </source>
</evidence>
<sequence>MAKVVKILKVLRNNWKKSIVLFAATSYGVNYGIEKYRCFQLMRAYCKDALQYGEMSIPAGSRPRQITVILNPAANRRSSKQDFEKYCAPLLHLAGIAVNLVQTEHEGQARNLVESLEGIVDAIVVAGGDGTLSEAVTGLLRRVDGDISVQRKFPIGVLPVGRTNTLATSLFSNTDSNKVKMMADATMAVIREITKPVDVVKIQVLEADKESEVIGKPVYCLGGIEWGAFRDASAKKDKYWYWGTLRSYAAMMFMGMKEKGMTWQCESHVTYILPCAGCSNCHRVEETNNKTSRWWHMFLPRQTAMPVIDYSKVINEGCGEKFEENISTVDLHVTTSNACPNCVQEGDPHITVRV</sequence>
<comment type="catalytic activity">
    <reaction evidence="19">
        <text>2-(5Z,8Z,11Z,14Z-eicosatetraenoyl)-glycerol + ATP = 2-(5Z,8Z,11Z,14Z-eicosatetraenoyl)-sn-glycero-3-phosphate + ADP + H(+)</text>
        <dbReference type="Rhea" id="RHEA:43316"/>
        <dbReference type="ChEBI" id="CHEBI:15378"/>
        <dbReference type="ChEBI" id="CHEBI:30616"/>
        <dbReference type="ChEBI" id="CHEBI:52392"/>
        <dbReference type="ChEBI" id="CHEBI:78209"/>
        <dbReference type="ChEBI" id="CHEBI:456216"/>
    </reaction>
    <physiologicalReaction direction="left-to-right" evidence="19">
        <dbReference type="Rhea" id="RHEA:43317"/>
    </physiologicalReaction>
</comment>
<keyword evidence="13" id="KW-0472">Membrane</keyword>
<evidence type="ECO:0000256" key="15">
    <source>
        <dbReference type="ARBA" id="ARBA00023411"/>
    </source>
</evidence>
<evidence type="ECO:0000256" key="13">
    <source>
        <dbReference type="ARBA" id="ARBA00023136"/>
    </source>
</evidence>
<reference evidence="31" key="2">
    <citation type="submission" date="2023-05" db="EMBL/GenBank/DDBJ databases">
        <authorList>
            <person name="Fouks B."/>
        </authorList>
    </citation>
    <scope>NUCLEOTIDE SEQUENCE</scope>
    <source>
        <strain evidence="31">Stay&amp;Tobe</strain>
        <tissue evidence="31">Testes</tissue>
    </source>
</reference>
<evidence type="ECO:0000256" key="25">
    <source>
        <dbReference type="ARBA" id="ARBA00030553"/>
    </source>
</evidence>
<comment type="catalytic activity">
    <reaction evidence="29">
        <text>N-(hexanoyl)sphing-4-enine + ATP = N-hexanoylsphing-4-enine 1-phosphate + ADP + H(+)</text>
        <dbReference type="Rhea" id="RHEA:43312"/>
        <dbReference type="ChEBI" id="CHEBI:15378"/>
        <dbReference type="ChEBI" id="CHEBI:30616"/>
        <dbReference type="ChEBI" id="CHEBI:63867"/>
        <dbReference type="ChEBI" id="CHEBI:82959"/>
        <dbReference type="ChEBI" id="CHEBI:456216"/>
    </reaction>
    <physiologicalReaction direction="left-to-right" evidence="29">
        <dbReference type="Rhea" id="RHEA:43313"/>
    </physiologicalReaction>
</comment>
<comment type="catalytic activity">
    <reaction evidence="20">
        <text>1-hexadecanoyl-sn-glycerol + ATP = 1-hexadecanoyl-sn-glycero-3-phosphate + ADP + H(+)</text>
        <dbReference type="Rhea" id="RHEA:43308"/>
        <dbReference type="ChEBI" id="CHEBI:15378"/>
        <dbReference type="ChEBI" id="CHEBI:30616"/>
        <dbReference type="ChEBI" id="CHEBI:57518"/>
        <dbReference type="ChEBI" id="CHEBI:75542"/>
        <dbReference type="ChEBI" id="CHEBI:456216"/>
    </reaction>
    <physiologicalReaction direction="left-to-right" evidence="20">
        <dbReference type="Rhea" id="RHEA:43309"/>
    </physiologicalReaction>
</comment>
<dbReference type="SUPFAM" id="SSF111331">
    <property type="entry name" value="NAD kinase/diacylglycerol kinase-like"/>
    <property type="match status" value="1"/>
</dbReference>
<evidence type="ECO:0000259" key="30">
    <source>
        <dbReference type="PROSITE" id="PS50146"/>
    </source>
</evidence>
<comment type="catalytic activity">
    <reaction evidence="28">
        <text>a monoacylglycerol + ATP = a monoacyl-sn-glycero-3-phosphate + ADP + H(+)</text>
        <dbReference type="Rhea" id="RHEA:19293"/>
        <dbReference type="ChEBI" id="CHEBI:15378"/>
        <dbReference type="ChEBI" id="CHEBI:17408"/>
        <dbReference type="ChEBI" id="CHEBI:30616"/>
        <dbReference type="ChEBI" id="CHEBI:77589"/>
        <dbReference type="ChEBI" id="CHEBI:456216"/>
        <dbReference type="EC" id="2.7.1.94"/>
    </reaction>
    <physiologicalReaction direction="left-to-right" evidence="28">
        <dbReference type="Rhea" id="RHEA:19294"/>
    </physiologicalReaction>
</comment>
<evidence type="ECO:0000256" key="28">
    <source>
        <dbReference type="ARBA" id="ARBA00048663"/>
    </source>
</evidence>
<evidence type="ECO:0000256" key="29">
    <source>
        <dbReference type="ARBA" id="ARBA00048876"/>
    </source>
</evidence>
<dbReference type="GO" id="GO:0004143">
    <property type="term" value="F:ATP-dependent diacylglycerol kinase activity"/>
    <property type="evidence" value="ECO:0007669"/>
    <property type="project" value="UniProtKB-EC"/>
</dbReference>
<evidence type="ECO:0000256" key="17">
    <source>
        <dbReference type="ARBA" id="ARBA00024505"/>
    </source>
</evidence>
<dbReference type="GO" id="GO:0001729">
    <property type="term" value="F:ceramide kinase activity"/>
    <property type="evidence" value="ECO:0007669"/>
    <property type="project" value="UniProtKB-EC"/>
</dbReference>
<evidence type="ECO:0000256" key="7">
    <source>
        <dbReference type="ARBA" id="ARBA00022741"/>
    </source>
</evidence>
<evidence type="ECO:0000256" key="5">
    <source>
        <dbReference type="ARBA" id="ARBA00012133"/>
    </source>
</evidence>
<feature type="non-terminal residue" evidence="31">
    <location>
        <position position="1"/>
    </location>
</feature>
<dbReference type="GO" id="GO:0046513">
    <property type="term" value="P:ceramide biosynthetic process"/>
    <property type="evidence" value="ECO:0007669"/>
    <property type="project" value="TreeGrafter"/>
</dbReference>
<dbReference type="PANTHER" id="PTHR12358">
    <property type="entry name" value="SPHINGOSINE KINASE"/>
    <property type="match status" value="1"/>
</dbReference>
<name>A0AAD8ABN5_DIPPU</name>
<evidence type="ECO:0000256" key="22">
    <source>
        <dbReference type="ARBA" id="ARBA00026096"/>
    </source>
</evidence>
<dbReference type="InterPro" id="IPR045579">
    <property type="entry name" value="AGK_C"/>
</dbReference>
<dbReference type="EMBL" id="JASPKZ010002294">
    <property type="protein sequence ID" value="KAJ9596124.1"/>
    <property type="molecule type" value="Genomic_DNA"/>
</dbReference>
<comment type="catalytic activity">
    <reaction evidence="15">
        <text>a 1,2-diacyl-sn-glycerol + ATP = a 1,2-diacyl-sn-glycero-3-phosphate + ADP + H(+)</text>
        <dbReference type="Rhea" id="RHEA:10272"/>
        <dbReference type="ChEBI" id="CHEBI:15378"/>
        <dbReference type="ChEBI" id="CHEBI:17815"/>
        <dbReference type="ChEBI" id="CHEBI:30616"/>
        <dbReference type="ChEBI" id="CHEBI:58608"/>
        <dbReference type="ChEBI" id="CHEBI:456216"/>
        <dbReference type="EC" id="2.7.1.107"/>
    </reaction>
    <physiologicalReaction direction="left-to-right" evidence="15">
        <dbReference type="Rhea" id="RHEA:10273"/>
    </physiologicalReaction>
</comment>
<keyword evidence="7" id="KW-0547">Nucleotide-binding</keyword>
<evidence type="ECO:0000313" key="31">
    <source>
        <dbReference type="EMBL" id="KAJ9596124.1"/>
    </source>
</evidence>
<organism evidence="31 32">
    <name type="scientific">Diploptera punctata</name>
    <name type="common">Pacific beetle cockroach</name>
    <dbReference type="NCBI Taxonomy" id="6984"/>
    <lineage>
        <taxon>Eukaryota</taxon>
        <taxon>Metazoa</taxon>
        <taxon>Ecdysozoa</taxon>
        <taxon>Arthropoda</taxon>
        <taxon>Hexapoda</taxon>
        <taxon>Insecta</taxon>
        <taxon>Pterygota</taxon>
        <taxon>Neoptera</taxon>
        <taxon>Polyneoptera</taxon>
        <taxon>Dictyoptera</taxon>
        <taxon>Blattodea</taxon>
        <taxon>Blaberoidea</taxon>
        <taxon>Blaberidae</taxon>
        <taxon>Diplopterinae</taxon>
        <taxon>Diploptera</taxon>
    </lineage>
</organism>
<dbReference type="Pfam" id="PF00781">
    <property type="entry name" value="DAGK_cat"/>
    <property type="match status" value="1"/>
</dbReference>
<dbReference type="GO" id="GO:0005758">
    <property type="term" value="C:mitochondrial intermembrane space"/>
    <property type="evidence" value="ECO:0007669"/>
    <property type="project" value="UniProtKB-SubCell"/>
</dbReference>
<accession>A0AAD8ABN5</accession>
<dbReference type="GO" id="GO:0047620">
    <property type="term" value="F:acylglycerol kinase activity"/>
    <property type="evidence" value="ECO:0007669"/>
    <property type="project" value="UniProtKB-EC"/>
</dbReference>
<evidence type="ECO:0000256" key="6">
    <source>
        <dbReference type="ARBA" id="ARBA00022679"/>
    </source>
</evidence>
<evidence type="ECO:0000256" key="24">
    <source>
        <dbReference type="ARBA" id="ARBA00026142"/>
    </source>
</evidence>
<comment type="catalytic activity">
    <reaction evidence="27">
        <text>an N-acylsphing-4-enine + ATP = an N-acylsphing-4-enine 1-phosphate + ADP + H(+)</text>
        <dbReference type="Rhea" id="RHEA:17929"/>
        <dbReference type="ChEBI" id="CHEBI:15378"/>
        <dbReference type="ChEBI" id="CHEBI:30616"/>
        <dbReference type="ChEBI" id="CHEBI:52639"/>
        <dbReference type="ChEBI" id="CHEBI:57674"/>
        <dbReference type="ChEBI" id="CHEBI:456216"/>
        <dbReference type="EC" id="2.7.1.138"/>
    </reaction>
    <physiologicalReaction direction="left-to-right" evidence="27">
        <dbReference type="Rhea" id="RHEA:17930"/>
    </physiologicalReaction>
</comment>
<evidence type="ECO:0000256" key="16">
    <source>
        <dbReference type="ARBA" id="ARBA00024483"/>
    </source>
</evidence>
<reference evidence="31" key="1">
    <citation type="journal article" date="2023" name="IScience">
        <title>Live-bearing cockroach genome reveals convergent evolutionary mechanisms linked to viviparity in insects and beyond.</title>
        <authorList>
            <person name="Fouks B."/>
            <person name="Harrison M.C."/>
            <person name="Mikhailova A.A."/>
            <person name="Marchal E."/>
            <person name="English S."/>
            <person name="Carruthers M."/>
            <person name="Jennings E.C."/>
            <person name="Chiamaka E.L."/>
            <person name="Frigard R.A."/>
            <person name="Pippel M."/>
            <person name="Attardo G.M."/>
            <person name="Benoit J.B."/>
            <person name="Bornberg-Bauer E."/>
            <person name="Tobe S.S."/>
        </authorList>
    </citation>
    <scope>NUCLEOTIDE SEQUENCE</scope>
    <source>
        <strain evidence="31">Stay&amp;Tobe</strain>
    </source>
</reference>
<dbReference type="PANTHER" id="PTHR12358:SF31">
    <property type="entry name" value="ACYLGLYCEROL KINASE, MITOCHONDRIAL"/>
    <property type="match status" value="1"/>
</dbReference>
<dbReference type="EC" id="2.7.1.107" evidence="5"/>
<dbReference type="InterPro" id="IPR017438">
    <property type="entry name" value="ATP-NAD_kinase_N"/>
</dbReference>
<keyword evidence="6" id="KW-0808">Transferase</keyword>
<gene>
    <name evidence="31" type="ORF">L9F63_012708</name>
</gene>
<evidence type="ECO:0000256" key="23">
    <source>
        <dbReference type="ARBA" id="ARBA00026098"/>
    </source>
</evidence>
<evidence type="ECO:0000313" key="32">
    <source>
        <dbReference type="Proteomes" id="UP001233999"/>
    </source>
</evidence>
<keyword evidence="8" id="KW-0418">Kinase</keyword>
<dbReference type="GO" id="GO:0005743">
    <property type="term" value="C:mitochondrial inner membrane"/>
    <property type="evidence" value="ECO:0007669"/>
    <property type="project" value="UniProtKB-SubCell"/>
</dbReference>
<evidence type="ECO:0000256" key="14">
    <source>
        <dbReference type="ARBA" id="ARBA00023371"/>
    </source>
</evidence>
<evidence type="ECO:0000256" key="4">
    <source>
        <dbReference type="ARBA" id="ARBA00005175"/>
    </source>
</evidence>
<evidence type="ECO:0000256" key="27">
    <source>
        <dbReference type="ARBA" id="ARBA00048034"/>
    </source>
</evidence>
<dbReference type="Proteomes" id="UP001233999">
    <property type="component" value="Unassembled WGS sequence"/>
</dbReference>
<evidence type="ECO:0000256" key="9">
    <source>
        <dbReference type="ARBA" id="ARBA00022792"/>
    </source>
</evidence>
<keyword evidence="10" id="KW-0067">ATP-binding</keyword>
<dbReference type="EC" id="2.7.1.138" evidence="22"/>
<evidence type="ECO:0000256" key="11">
    <source>
        <dbReference type="ARBA" id="ARBA00023098"/>
    </source>
</evidence>
<keyword evidence="12" id="KW-0496">Mitochondrion</keyword>
<comment type="catalytic activity">
    <reaction evidence="26">
        <text>a 2-acylglycerol + ATP = a 2-acyl-sn-glycerol 3-phosphate + ADP + H(+)</text>
        <dbReference type="Rhea" id="RHEA:39847"/>
        <dbReference type="ChEBI" id="CHEBI:15378"/>
        <dbReference type="ChEBI" id="CHEBI:17389"/>
        <dbReference type="ChEBI" id="CHEBI:30616"/>
        <dbReference type="ChEBI" id="CHEBI:64982"/>
        <dbReference type="ChEBI" id="CHEBI:456216"/>
    </reaction>
    <physiologicalReaction direction="left-to-right" evidence="26">
        <dbReference type="Rhea" id="RHEA:39848"/>
    </physiologicalReaction>
</comment>
<evidence type="ECO:0000256" key="19">
    <source>
        <dbReference type="ARBA" id="ARBA00024556"/>
    </source>
</evidence>
<dbReference type="Pfam" id="PF19712">
    <property type="entry name" value="AGK_C"/>
    <property type="match status" value="1"/>
</dbReference>
<evidence type="ECO:0000256" key="12">
    <source>
        <dbReference type="ARBA" id="ARBA00023128"/>
    </source>
</evidence>
<dbReference type="EC" id="2.7.1.94" evidence="23"/>
<dbReference type="Gene3D" id="3.40.50.10330">
    <property type="entry name" value="Probable inorganic polyphosphate/atp-NAD kinase, domain 1"/>
    <property type="match status" value="1"/>
</dbReference>
<evidence type="ECO:0000256" key="21">
    <source>
        <dbReference type="ARBA" id="ARBA00025749"/>
    </source>
</evidence>
<dbReference type="GO" id="GO:0046512">
    <property type="term" value="P:sphingosine biosynthetic process"/>
    <property type="evidence" value="ECO:0007669"/>
    <property type="project" value="TreeGrafter"/>
</dbReference>
<evidence type="ECO:0000256" key="2">
    <source>
        <dbReference type="ARBA" id="ARBA00004569"/>
    </source>
</evidence>
<evidence type="ECO:0000256" key="10">
    <source>
        <dbReference type="ARBA" id="ARBA00022840"/>
    </source>
</evidence>
<proteinExistence type="inferred from homology"/>
<comment type="cofactor">
    <cofactor evidence="1">
        <name>Mg(2+)</name>
        <dbReference type="ChEBI" id="CHEBI:18420"/>
    </cofactor>
</comment>
<dbReference type="InterPro" id="IPR050187">
    <property type="entry name" value="Lipid_Phosphate_FormReg"/>
</dbReference>
<comment type="catalytic activity">
    <reaction evidence="14">
        <text>1,2-di-(9Z-octadecenoyl)-sn-glycerol + ATP = 1,2-di-(9Z-octadecenoyl)-sn-glycero-3-phosphate + ADP + H(+)</text>
        <dbReference type="Rhea" id="RHEA:40327"/>
        <dbReference type="ChEBI" id="CHEBI:15378"/>
        <dbReference type="ChEBI" id="CHEBI:30616"/>
        <dbReference type="ChEBI" id="CHEBI:52333"/>
        <dbReference type="ChEBI" id="CHEBI:74546"/>
        <dbReference type="ChEBI" id="CHEBI:456216"/>
    </reaction>
    <physiologicalReaction direction="left-to-right" evidence="14">
        <dbReference type="Rhea" id="RHEA:40328"/>
    </physiologicalReaction>
</comment>
<protein>
    <recommendedName>
        <fullName evidence="24">Acylglycerol kinase, mitochondrial</fullName>
        <ecNumber evidence="5">2.7.1.107</ecNumber>
        <ecNumber evidence="22">2.7.1.138</ecNumber>
        <ecNumber evidence="23">2.7.1.94</ecNumber>
    </recommendedName>
    <alternativeName>
        <fullName evidence="25">Multiple substrate lipid kinase</fullName>
    </alternativeName>
</protein>
<dbReference type="PROSITE" id="PS50146">
    <property type="entry name" value="DAGK"/>
    <property type="match status" value="1"/>
</dbReference>